<keyword evidence="1" id="KW-1133">Transmembrane helix</keyword>
<evidence type="ECO:0000313" key="2">
    <source>
        <dbReference type="EMBL" id="KAF2170605.1"/>
    </source>
</evidence>
<dbReference type="InterPro" id="IPR013901">
    <property type="entry name" value="Anthrone_oxy"/>
</dbReference>
<dbReference type="OrthoDB" id="3644822at2759"/>
<name>A0A6A6CU95_ZASCE</name>
<evidence type="ECO:0008006" key="4">
    <source>
        <dbReference type="Google" id="ProtNLM"/>
    </source>
</evidence>
<protein>
    <recommendedName>
        <fullName evidence="4">DUF1772-domain-containing protein</fullName>
    </recommendedName>
</protein>
<evidence type="ECO:0000256" key="1">
    <source>
        <dbReference type="SAM" id="Phobius"/>
    </source>
</evidence>
<feature type="transmembrane region" description="Helical" evidence="1">
    <location>
        <begin position="202"/>
        <end position="220"/>
    </location>
</feature>
<dbReference type="Pfam" id="PF08592">
    <property type="entry name" value="Anthrone_oxy"/>
    <property type="match status" value="1"/>
</dbReference>
<sequence length="222" mass="24043">MSVDTRNWIALKGIALAATFSIANSQSTTSLFFIPSLLRPLQTAGTGSKTPSRPSSSLRIPTLASEESGRLTPQPQENKVFNFSLGTSGTYKAVAQQFALFDSLNFSICVPIEIFVISVFSIAAYRARNVNNGVWTQWAATAGVVASIFPYTGALMAPLVHKIKRLGGDEEKIEPYEDAPIDREAEKSNTVEFVTKWGYLNAARAAVMYAATGLGLYAFAME</sequence>
<dbReference type="Proteomes" id="UP000799537">
    <property type="component" value="Unassembled WGS sequence"/>
</dbReference>
<keyword evidence="1" id="KW-0472">Membrane</keyword>
<reference evidence="2" key="1">
    <citation type="journal article" date="2020" name="Stud. Mycol.">
        <title>101 Dothideomycetes genomes: a test case for predicting lifestyles and emergence of pathogens.</title>
        <authorList>
            <person name="Haridas S."/>
            <person name="Albert R."/>
            <person name="Binder M."/>
            <person name="Bloem J."/>
            <person name="Labutti K."/>
            <person name="Salamov A."/>
            <person name="Andreopoulos B."/>
            <person name="Baker S."/>
            <person name="Barry K."/>
            <person name="Bills G."/>
            <person name="Bluhm B."/>
            <person name="Cannon C."/>
            <person name="Castanera R."/>
            <person name="Culley D."/>
            <person name="Daum C."/>
            <person name="Ezra D."/>
            <person name="Gonzalez J."/>
            <person name="Henrissat B."/>
            <person name="Kuo A."/>
            <person name="Liang C."/>
            <person name="Lipzen A."/>
            <person name="Lutzoni F."/>
            <person name="Magnuson J."/>
            <person name="Mondo S."/>
            <person name="Nolan M."/>
            <person name="Ohm R."/>
            <person name="Pangilinan J."/>
            <person name="Park H.-J."/>
            <person name="Ramirez L."/>
            <person name="Alfaro M."/>
            <person name="Sun H."/>
            <person name="Tritt A."/>
            <person name="Yoshinaga Y."/>
            <person name="Zwiers L.-H."/>
            <person name="Turgeon B."/>
            <person name="Goodwin S."/>
            <person name="Spatafora J."/>
            <person name="Crous P."/>
            <person name="Grigoriev I."/>
        </authorList>
    </citation>
    <scope>NUCLEOTIDE SEQUENCE</scope>
    <source>
        <strain evidence="2">ATCC 36951</strain>
    </source>
</reference>
<dbReference type="RefSeq" id="XP_033671494.1">
    <property type="nucleotide sequence ID" value="XM_033816004.1"/>
</dbReference>
<feature type="transmembrane region" description="Helical" evidence="1">
    <location>
        <begin position="137"/>
        <end position="160"/>
    </location>
</feature>
<dbReference type="EMBL" id="ML993585">
    <property type="protein sequence ID" value="KAF2170605.1"/>
    <property type="molecule type" value="Genomic_DNA"/>
</dbReference>
<dbReference type="AlphaFoldDB" id="A0A6A6CU95"/>
<feature type="transmembrane region" description="Helical" evidence="1">
    <location>
        <begin position="104"/>
        <end position="125"/>
    </location>
</feature>
<keyword evidence="3" id="KW-1185">Reference proteome</keyword>
<proteinExistence type="predicted"/>
<organism evidence="2 3">
    <name type="scientific">Zasmidium cellare ATCC 36951</name>
    <dbReference type="NCBI Taxonomy" id="1080233"/>
    <lineage>
        <taxon>Eukaryota</taxon>
        <taxon>Fungi</taxon>
        <taxon>Dikarya</taxon>
        <taxon>Ascomycota</taxon>
        <taxon>Pezizomycotina</taxon>
        <taxon>Dothideomycetes</taxon>
        <taxon>Dothideomycetidae</taxon>
        <taxon>Mycosphaerellales</taxon>
        <taxon>Mycosphaerellaceae</taxon>
        <taxon>Zasmidium</taxon>
    </lineage>
</organism>
<evidence type="ECO:0000313" key="3">
    <source>
        <dbReference type="Proteomes" id="UP000799537"/>
    </source>
</evidence>
<accession>A0A6A6CU95</accession>
<gene>
    <name evidence="2" type="ORF">M409DRAFT_64282</name>
</gene>
<dbReference type="GeneID" id="54569276"/>
<keyword evidence="1" id="KW-0812">Transmembrane</keyword>